<gene>
    <name evidence="1" type="ORF">UFOPK3610_01859</name>
</gene>
<reference evidence="1" key="1">
    <citation type="submission" date="2020-05" db="EMBL/GenBank/DDBJ databases">
        <authorList>
            <person name="Chiriac C."/>
            <person name="Salcher M."/>
            <person name="Ghai R."/>
            <person name="Kavagutti S V."/>
        </authorList>
    </citation>
    <scope>NUCLEOTIDE SEQUENCE</scope>
</reference>
<evidence type="ECO:0000313" key="1">
    <source>
        <dbReference type="EMBL" id="CAB4929493.1"/>
    </source>
</evidence>
<protein>
    <submittedName>
        <fullName evidence="1">Unannotated protein</fullName>
    </submittedName>
</protein>
<dbReference type="EMBL" id="CAFBMR010000124">
    <property type="protein sequence ID" value="CAB4929493.1"/>
    <property type="molecule type" value="Genomic_DNA"/>
</dbReference>
<name>A0A6J7IE55_9ZZZZ</name>
<proteinExistence type="predicted"/>
<sequence length="70" mass="8207">MTQYARGLVIGATEQDLGLRHMDLAYAEIALWIKYTRLGKRRSVMHQLHSATRRQPSSDHYLCRDRVHLD</sequence>
<dbReference type="AlphaFoldDB" id="A0A6J7IE55"/>
<accession>A0A6J7IE55</accession>
<organism evidence="1">
    <name type="scientific">freshwater metagenome</name>
    <dbReference type="NCBI Taxonomy" id="449393"/>
    <lineage>
        <taxon>unclassified sequences</taxon>
        <taxon>metagenomes</taxon>
        <taxon>ecological metagenomes</taxon>
    </lineage>
</organism>